<dbReference type="Pfam" id="PF00046">
    <property type="entry name" value="Homeodomain"/>
    <property type="match status" value="1"/>
</dbReference>
<dbReference type="PANTHER" id="PTHR45771">
    <property type="entry name" value="HOMEOTIC PROTEIN DEFORMED"/>
    <property type="match status" value="1"/>
</dbReference>
<evidence type="ECO:0000256" key="2">
    <source>
        <dbReference type="ARBA" id="ARBA00004123"/>
    </source>
</evidence>
<comment type="subcellular location">
    <subcellularLocation>
        <location evidence="2 10 11">Nucleus</location>
    </subcellularLocation>
</comment>
<dbReference type="CTD" id="3221"/>
<dbReference type="InterPro" id="IPR017995">
    <property type="entry name" value="Homeobox_antennapedia"/>
</dbReference>
<protein>
    <submittedName>
        <fullName evidence="15">Homeobox protein Hox-C4 isoform X2</fullName>
    </submittedName>
</protein>
<dbReference type="GO" id="GO:0009952">
    <property type="term" value="P:anterior/posterior pattern specification"/>
    <property type="evidence" value="ECO:0007669"/>
    <property type="project" value="TreeGrafter"/>
</dbReference>
<dbReference type="InterPro" id="IPR050609">
    <property type="entry name" value="Antp_homeobox_Deformed_sf"/>
</dbReference>
<dbReference type="InterPro" id="IPR017970">
    <property type="entry name" value="Homeobox_CS"/>
</dbReference>
<evidence type="ECO:0000256" key="8">
    <source>
        <dbReference type="ARBA" id="ARBA00023242"/>
    </source>
</evidence>
<dbReference type="GO" id="GO:0000978">
    <property type="term" value="F:RNA polymerase II cis-regulatory region sequence-specific DNA binding"/>
    <property type="evidence" value="ECO:0007669"/>
    <property type="project" value="TreeGrafter"/>
</dbReference>
<keyword evidence="5 10" id="KW-0238">DNA-binding</keyword>
<gene>
    <name evidence="15" type="primary">HOXC4</name>
</gene>
<keyword evidence="6 10" id="KW-0371">Homeobox</keyword>
<feature type="region of interest" description="Disordered" evidence="12">
    <location>
        <begin position="270"/>
        <end position="319"/>
    </location>
</feature>
<evidence type="ECO:0000256" key="9">
    <source>
        <dbReference type="ARBA" id="ARBA00038235"/>
    </source>
</evidence>
<keyword evidence="4" id="KW-0805">Transcription regulation</keyword>
<dbReference type="PROSITE" id="PS50071">
    <property type="entry name" value="HOMEOBOX_2"/>
    <property type="match status" value="1"/>
</dbReference>
<dbReference type="GO" id="GO:0005654">
    <property type="term" value="C:nucleoplasm"/>
    <property type="evidence" value="ECO:0007669"/>
    <property type="project" value="UniProtKB-ARBA"/>
</dbReference>
<evidence type="ECO:0000256" key="3">
    <source>
        <dbReference type="ARBA" id="ARBA00022473"/>
    </source>
</evidence>
<evidence type="ECO:0000256" key="1">
    <source>
        <dbReference type="ARBA" id="ARBA00003263"/>
    </source>
</evidence>
<feature type="compositionally biased region" description="Low complexity" evidence="12">
    <location>
        <begin position="156"/>
        <end position="166"/>
    </location>
</feature>
<organism evidence="14 15">
    <name type="scientific">Phascolarctos cinereus</name>
    <name type="common">Koala</name>
    <dbReference type="NCBI Taxonomy" id="38626"/>
    <lineage>
        <taxon>Eukaryota</taxon>
        <taxon>Metazoa</taxon>
        <taxon>Chordata</taxon>
        <taxon>Craniata</taxon>
        <taxon>Vertebrata</taxon>
        <taxon>Euteleostomi</taxon>
        <taxon>Mammalia</taxon>
        <taxon>Metatheria</taxon>
        <taxon>Diprotodontia</taxon>
        <taxon>Phascolarctidae</taxon>
        <taxon>Phascolarctos</taxon>
    </lineage>
</organism>
<evidence type="ECO:0000256" key="11">
    <source>
        <dbReference type="RuleBase" id="RU000682"/>
    </source>
</evidence>
<evidence type="ECO:0000256" key="6">
    <source>
        <dbReference type="ARBA" id="ARBA00023155"/>
    </source>
</evidence>
<evidence type="ECO:0000259" key="13">
    <source>
        <dbReference type="PROSITE" id="PS50071"/>
    </source>
</evidence>
<proteinExistence type="inferred from homology"/>
<dbReference type="PANTHER" id="PTHR45771:SF9">
    <property type="entry name" value="HOMEOBOX PROTEIN HOX-C4"/>
    <property type="match status" value="1"/>
</dbReference>
<dbReference type="InterPro" id="IPR009057">
    <property type="entry name" value="Homeodomain-like_sf"/>
</dbReference>
<dbReference type="SUPFAM" id="SSF46689">
    <property type="entry name" value="Homeodomain-like"/>
    <property type="match status" value="1"/>
</dbReference>
<keyword evidence="8 10" id="KW-0539">Nucleus</keyword>
<dbReference type="GO" id="GO:0000981">
    <property type="term" value="F:DNA-binding transcription factor activity, RNA polymerase II-specific"/>
    <property type="evidence" value="ECO:0007669"/>
    <property type="project" value="InterPro"/>
</dbReference>
<dbReference type="GO" id="GO:0045944">
    <property type="term" value="P:positive regulation of transcription by RNA polymerase II"/>
    <property type="evidence" value="ECO:0007669"/>
    <property type="project" value="TreeGrafter"/>
</dbReference>
<keyword evidence="14" id="KW-1185">Reference proteome</keyword>
<evidence type="ECO:0000313" key="14">
    <source>
        <dbReference type="Proteomes" id="UP000515140"/>
    </source>
</evidence>
<dbReference type="FunFam" id="1.10.10.60:FF:000029">
    <property type="entry name" value="Homeobox protein Hox-D4"/>
    <property type="match status" value="1"/>
</dbReference>
<feature type="domain" description="Homeobox" evidence="13">
    <location>
        <begin position="210"/>
        <end position="270"/>
    </location>
</feature>
<evidence type="ECO:0000256" key="7">
    <source>
        <dbReference type="ARBA" id="ARBA00023163"/>
    </source>
</evidence>
<dbReference type="PROSITE" id="PS00032">
    <property type="entry name" value="ANTENNAPEDIA"/>
    <property type="match status" value="1"/>
</dbReference>
<dbReference type="InterPro" id="IPR001356">
    <property type="entry name" value="HD"/>
</dbReference>
<dbReference type="InterPro" id="IPR001827">
    <property type="entry name" value="Homeobox_Antennapedia_CS"/>
</dbReference>
<evidence type="ECO:0000256" key="5">
    <source>
        <dbReference type="ARBA" id="ARBA00023125"/>
    </source>
</evidence>
<evidence type="ECO:0000256" key="12">
    <source>
        <dbReference type="SAM" id="MobiDB-lite"/>
    </source>
</evidence>
<dbReference type="PRINTS" id="PR00024">
    <property type="entry name" value="HOMEOBOX"/>
</dbReference>
<keyword evidence="7" id="KW-0804">Transcription</keyword>
<feature type="compositionally biased region" description="Low complexity" evidence="12">
    <location>
        <begin position="280"/>
        <end position="298"/>
    </location>
</feature>
<dbReference type="SMART" id="SM00389">
    <property type="entry name" value="HOX"/>
    <property type="match status" value="1"/>
</dbReference>
<sequence length="319" mass="36090">MLSVFFPSKIPDAVLLDDFQELESQDIASLSNQVKGIQTFRHDNHLHTASSTCQKLMIMSSYLMDSNYIDPKFPPCEEYSQNSYIPEHSPEYYGRTRESGFQHHHQELYPPPPPRSSYPERQYSCTSLQGPGNPRGHGPAQAGHHHPEKSQPLCEPAPLSGSSTSPSPAPPACSQPAPDHPSSAASKQPIVYPWMKKIHVSTVNPNYNGGEPKRSRTAYTRQQVLELEKEFHYNRYLTRRRRIEIAHSLCLSERQIKIWFQNRRMKWKKDHRLPNTKVRSAPPAGAAPSALPATTPGPTEDHSQSSTPQEQRAEDITRL</sequence>
<feature type="compositionally biased region" description="Basic and acidic residues" evidence="12">
    <location>
        <begin position="88"/>
        <end position="107"/>
    </location>
</feature>
<dbReference type="CDD" id="cd00086">
    <property type="entry name" value="homeodomain"/>
    <property type="match status" value="1"/>
</dbReference>
<dbReference type="PRINTS" id="PR00025">
    <property type="entry name" value="ANTENNAPEDIA"/>
</dbReference>
<feature type="DNA-binding region" description="Homeobox" evidence="10">
    <location>
        <begin position="212"/>
        <end position="271"/>
    </location>
</feature>
<dbReference type="PROSITE" id="PS00027">
    <property type="entry name" value="HOMEOBOX_1"/>
    <property type="match status" value="1"/>
</dbReference>
<accession>A0A6P5ITM6</accession>
<dbReference type="GeneID" id="110194126"/>
<dbReference type="RefSeq" id="XP_020821949.1">
    <property type="nucleotide sequence ID" value="XM_020966290.1"/>
</dbReference>
<comment type="similarity">
    <text evidence="9">Belongs to the Antp homeobox family. Deformed subfamily.</text>
</comment>
<dbReference type="Proteomes" id="UP000515140">
    <property type="component" value="Unplaced"/>
</dbReference>
<reference evidence="15" key="1">
    <citation type="submission" date="2025-08" db="UniProtKB">
        <authorList>
            <consortium name="RefSeq"/>
        </authorList>
    </citation>
    <scope>IDENTIFICATION</scope>
    <source>
        <tissue evidence="15">Spleen</tissue>
    </source>
</reference>
<dbReference type="InterPro" id="IPR020479">
    <property type="entry name" value="HD_metazoa"/>
</dbReference>
<dbReference type="AlphaFoldDB" id="A0A6P5ITM6"/>
<dbReference type="Gene3D" id="1.10.10.60">
    <property type="entry name" value="Homeodomain-like"/>
    <property type="match status" value="1"/>
</dbReference>
<feature type="region of interest" description="Disordered" evidence="12">
    <location>
        <begin position="87"/>
        <end position="186"/>
    </location>
</feature>
<comment type="function">
    <text evidence="1">Sequence-specific transcription factor which is part of a developmental regulatory system that provides cells with specific positional identities on the anterior-posterior axis.</text>
</comment>
<evidence type="ECO:0000256" key="4">
    <source>
        <dbReference type="ARBA" id="ARBA00023015"/>
    </source>
</evidence>
<dbReference type="GO" id="GO:0048704">
    <property type="term" value="P:embryonic skeletal system morphogenesis"/>
    <property type="evidence" value="ECO:0007669"/>
    <property type="project" value="TreeGrafter"/>
</dbReference>
<evidence type="ECO:0000256" key="10">
    <source>
        <dbReference type="PROSITE-ProRule" id="PRU00108"/>
    </source>
</evidence>
<name>A0A6P5ITM6_PHACI</name>
<evidence type="ECO:0000313" key="15">
    <source>
        <dbReference type="RefSeq" id="XP_020821949.1"/>
    </source>
</evidence>
<keyword evidence="3" id="KW-0217">Developmental protein</keyword>